<keyword evidence="2" id="KW-1185">Reference proteome</keyword>
<protein>
    <submittedName>
        <fullName evidence="3">NR LBD domain-containing protein</fullName>
    </submittedName>
</protein>
<dbReference type="AlphaFoldDB" id="A0A915P2B4"/>
<sequence>MPLCELEYIKGGGWSPINNMCVENNNINSISAEQLKFIEFIHSHVGRHISVRIKLEMPVSLFQPLQYLPSIDSPLSDKLESLCAQVLEEIRSNQLKVPDVEFFDPKSDKYALYRHVYLFACQVIFERFTNNEWAMLKNSAELKEKISNIFAHYYFNKIIVPEAECFEDFLEALDASMHVQFPALRRECERYICAEVIAVSLIFVNLNYSELILKESTDLSLAKKMLVLAARFNLPVLKMVSFGVIVDRLLLLQDGNTQNNNSNSNSLTNISDEITGNISNRKFGRGSQDSGNMTLESSMDEIREELLEIAEKINHVDHSNNHHIFHSSSDNIENSKSHQNQQQKQLKFRRQHSNSLCSPTSPTNPQFPKITKSTTFLSNSALLNDKDEEEEEDDEEEDDSDEFEPGNETLVGTVVSQLEQMARYIRKVSMPPGAKILNQNNNEDLIIASSSSPSVMNETNHNNKNLNHRRSSLMTCREMLLQQNLKEEENYLIKGSVKEENTNNFFSQLYAGTKLNNNNITIVNSDCNYVNQNDGQYKCQAEVNNKNNNNLFNKLPHSSKAITISDRVDIIEDPIPSEEICE</sequence>
<accession>A0A915P2B4</accession>
<evidence type="ECO:0000256" key="1">
    <source>
        <dbReference type="SAM" id="MobiDB-lite"/>
    </source>
</evidence>
<feature type="compositionally biased region" description="Polar residues" evidence="1">
    <location>
        <begin position="353"/>
        <end position="382"/>
    </location>
</feature>
<dbReference type="Proteomes" id="UP000887560">
    <property type="component" value="Unplaced"/>
</dbReference>
<organism evidence="2 3">
    <name type="scientific">Meloidogyne floridensis</name>
    <dbReference type="NCBI Taxonomy" id="298350"/>
    <lineage>
        <taxon>Eukaryota</taxon>
        <taxon>Metazoa</taxon>
        <taxon>Ecdysozoa</taxon>
        <taxon>Nematoda</taxon>
        <taxon>Chromadorea</taxon>
        <taxon>Rhabditida</taxon>
        <taxon>Tylenchina</taxon>
        <taxon>Tylenchomorpha</taxon>
        <taxon>Tylenchoidea</taxon>
        <taxon>Meloidogynidae</taxon>
        <taxon>Meloidogyninae</taxon>
        <taxon>Meloidogyne</taxon>
    </lineage>
</organism>
<dbReference type="WBParaSite" id="scf7180000422686.g9420">
    <property type="protein sequence ID" value="scf7180000422686.g9420"/>
    <property type="gene ID" value="scf7180000422686.g9420"/>
</dbReference>
<proteinExistence type="predicted"/>
<evidence type="ECO:0000313" key="3">
    <source>
        <dbReference type="WBParaSite" id="scf7180000422686.g9420"/>
    </source>
</evidence>
<feature type="compositionally biased region" description="Low complexity" evidence="1">
    <location>
        <begin position="326"/>
        <end position="345"/>
    </location>
</feature>
<evidence type="ECO:0000313" key="2">
    <source>
        <dbReference type="Proteomes" id="UP000887560"/>
    </source>
</evidence>
<feature type="compositionally biased region" description="Acidic residues" evidence="1">
    <location>
        <begin position="386"/>
        <end position="405"/>
    </location>
</feature>
<reference evidence="3" key="1">
    <citation type="submission" date="2022-11" db="UniProtKB">
        <authorList>
            <consortium name="WormBaseParasite"/>
        </authorList>
    </citation>
    <scope>IDENTIFICATION</scope>
</reference>
<name>A0A915P2B4_9BILA</name>
<feature type="region of interest" description="Disordered" evidence="1">
    <location>
        <begin position="320"/>
        <end position="408"/>
    </location>
</feature>